<dbReference type="InterPro" id="IPR023393">
    <property type="entry name" value="START-like_dom_sf"/>
</dbReference>
<proteinExistence type="predicted"/>
<evidence type="ECO:0008006" key="3">
    <source>
        <dbReference type="Google" id="ProtNLM"/>
    </source>
</evidence>
<reference evidence="1 2" key="1">
    <citation type="submission" date="2010-07" db="EMBL/GenBank/DDBJ databases">
        <authorList>
            <person name="Muzny D."/>
            <person name="Qin X."/>
            <person name="Deng J."/>
            <person name="Jiang H."/>
            <person name="Liu Y."/>
            <person name="Qu J."/>
            <person name="Song X.-Z."/>
            <person name="Zhang L."/>
            <person name="Thornton R."/>
            <person name="Coyle M."/>
            <person name="Francisco L."/>
            <person name="Jackson L."/>
            <person name="Javaid M."/>
            <person name="Korchina V."/>
            <person name="Kovar C."/>
            <person name="Mata R."/>
            <person name="Mathew T."/>
            <person name="Ngo R."/>
            <person name="Nguyen L."/>
            <person name="Nguyen N."/>
            <person name="Okwuonu G."/>
            <person name="Ongeri F."/>
            <person name="Pham C."/>
            <person name="Simmons D."/>
            <person name="Wilczek-Boney K."/>
            <person name="Hale W."/>
            <person name="Jakkamsetti A."/>
            <person name="Pham P."/>
            <person name="Ruth R."/>
            <person name="San Lucas F."/>
            <person name="Warren J."/>
            <person name="Zhang J."/>
            <person name="Zhao Z."/>
            <person name="Zhou C."/>
            <person name="Zhu D."/>
            <person name="Lee S."/>
            <person name="Bess C."/>
            <person name="Blankenburg K."/>
            <person name="Forbes L."/>
            <person name="Fu Q."/>
            <person name="Gubbala S."/>
            <person name="Hirani K."/>
            <person name="Jayaseelan J.C."/>
            <person name="Lara F."/>
            <person name="Munidasa M."/>
            <person name="Palculict T."/>
            <person name="Patil S."/>
            <person name="Pu L.-L."/>
            <person name="Saada N."/>
            <person name="Tang L."/>
            <person name="Weissenberger G."/>
            <person name="Zhu Y."/>
            <person name="Hemphill L."/>
            <person name="Shang Y."/>
            <person name="Youmans B."/>
            <person name="Ayvaz T."/>
            <person name="Ross M."/>
            <person name="Santibanez J."/>
            <person name="Aqrawi P."/>
            <person name="Gross S."/>
            <person name="Joshi V."/>
            <person name="Fowler G."/>
            <person name="Nazareth L."/>
            <person name="Reid J."/>
            <person name="Worley K."/>
            <person name="Petrosino J."/>
            <person name="Highlander S."/>
            <person name="Gibbs R."/>
        </authorList>
    </citation>
    <scope>NUCLEOTIDE SEQUENCE [LARGE SCALE GENOMIC DNA]</scope>
    <source>
        <strain evidence="1 2">ATCC 700338</strain>
    </source>
</reference>
<dbReference type="HOGENOM" id="CLU_3104318_0_0_9"/>
<accession>E0PF51</accession>
<sequence>MTVEAQIEAYDLDTENGVLRLAWYGWNEAEGDEFLDVYHAWLDGLVSFAKN</sequence>
<dbReference type="Gene3D" id="3.30.530.20">
    <property type="match status" value="1"/>
</dbReference>
<gene>
    <name evidence="1" type="ORF">HMPREF9319_1474</name>
</gene>
<evidence type="ECO:0000313" key="2">
    <source>
        <dbReference type="Proteomes" id="UP000004290"/>
    </source>
</evidence>
<dbReference type="EMBL" id="AEEL01000019">
    <property type="protein sequence ID" value="EFM26979.1"/>
    <property type="molecule type" value="Genomic_DNA"/>
</dbReference>
<name>E0PF51_STREI</name>
<keyword evidence="2" id="KW-1185">Reference proteome</keyword>
<dbReference type="AlphaFoldDB" id="E0PF51"/>
<organism evidence="1 2">
    <name type="scientific">Streptococcus equinus ATCC 700338</name>
    <dbReference type="NCBI Taxonomy" id="864569"/>
    <lineage>
        <taxon>Bacteria</taxon>
        <taxon>Bacillati</taxon>
        <taxon>Bacillota</taxon>
        <taxon>Bacilli</taxon>
        <taxon>Lactobacillales</taxon>
        <taxon>Streptococcaceae</taxon>
        <taxon>Streptococcus</taxon>
    </lineage>
</organism>
<dbReference type="RefSeq" id="WP_003065854.1">
    <property type="nucleotide sequence ID" value="NZ_GL397128.1"/>
</dbReference>
<protein>
    <recommendedName>
        <fullName evidence="3">SRPBCC domain-containing protein</fullName>
    </recommendedName>
</protein>
<comment type="caution">
    <text evidence="1">The sequence shown here is derived from an EMBL/GenBank/DDBJ whole genome shotgun (WGS) entry which is preliminary data.</text>
</comment>
<dbReference type="Proteomes" id="UP000004290">
    <property type="component" value="Unassembled WGS sequence"/>
</dbReference>
<evidence type="ECO:0000313" key="1">
    <source>
        <dbReference type="EMBL" id="EFM26979.1"/>
    </source>
</evidence>
<dbReference type="GeneID" id="69255292"/>